<feature type="non-terminal residue" evidence="2">
    <location>
        <position position="1"/>
    </location>
</feature>
<name>A0AAD1VSJ9_PELCU</name>
<accession>A0AAD1VSJ9</accession>
<evidence type="ECO:0000256" key="1">
    <source>
        <dbReference type="SAM" id="Phobius"/>
    </source>
</evidence>
<gene>
    <name evidence="2" type="ORF">PECUL_23A046058</name>
</gene>
<organism evidence="2 3">
    <name type="scientific">Pelobates cultripes</name>
    <name type="common">Western spadefoot toad</name>
    <dbReference type="NCBI Taxonomy" id="61616"/>
    <lineage>
        <taxon>Eukaryota</taxon>
        <taxon>Metazoa</taxon>
        <taxon>Chordata</taxon>
        <taxon>Craniata</taxon>
        <taxon>Vertebrata</taxon>
        <taxon>Euteleostomi</taxon>
        <taxon>Amphibia</taxon>
        <taxon>Batrachia</taxon>
        <taxon>Anura</taxon>
        <taxon>Pelobatoidea</taxon>
        <taxon>Pelobatidae</taxon>
        <taxon>Pelobates</taxon>
    </lineage>
</organism>
<dbReference type="AlphaFoldDB" id="A0AAD1VSJ9"/>
<evidence type="ECO:0000313" key="2">
    <source>
        <dbReference type="EMBL" id="CAH2255114.1"/>
    </source>
</evidence>
<dbReference type="EMBL" id="OW240913">
    <property type="protein sequence ID" value="CAH2255114.1"/>
    <property type="molecule type" value="Genomic_DNA"/>
</dbReference>
<keyword evidence="3" id="KW-1185">Reference proteome</keyword>
<keyword evidence="1" id="KW-0812">Transmembrane</keyword>
<sequence>TVTAPVPRDTDDPITEITPSSGILIQETLGFILTEKRILTQCVFVSLDPKISFGKAYQISSMQLPELQTWYQMHLQRAQDRVQNNLEQAQKPFVSSTIPMSNRPKSFLIAIIVALVCATVGAVV</sequence>
<evidence type="ECO:0000313" key="3">
    <source>
        <dbReference type="Proteomes" id="UP001295444"/>
    </source>
</evidence>
<dbReference type="Proteomes" id="UP001295444">
    <property type="component" value="Chromosome 02"/>
</dbReference>
<keyword evidence="1" id="KW-1133">Transmembrane helix</keyword>
<proteinExistence type="predicted"/>
<protein>
    <submittedName>
        <fullName evidence="2">Uncharacterized protein</fullName>
    </submittedName>
</protein>
<feature type="non-terminal residue" evidence="2">
    <location>
        <position position="124"/>
    </location>
</feature>
<keyword evidence="1" id="KW-0472">Membrane</keyword>
<reference evidence="2" key="1">
    <citation type="submission" date="2022-03" db="EMBL/GenBank/DDBJ databases">
        <authorList>
            <person name="Alioto T."/>
            <person name="Alioto T."/>
            <person name="Gomez Garrido J."/>
        </authorList>
    </citation>
    <scope>NUCLEOTIDE SEQUENCE</scope>
</reference>
<feature type="transmembrane region" description="Helical" evidence="1">
    <location>
        <begin position="106"/>
        <end position="123"/>
    </location>
</feature>